<dbReference type="RefSeq" id="WP_052649040.1">
    <property type="nucleotide sequence ID" value="NZ_CP006019.1"/>
</dbReference>
<evidence type="ECO:0000256" key="1">
    <source>
        <dbReference type="SAM" id="Phobius"/>
    </source>
</evidence>
<feature type="transmembrane region" description="Helical" evidence="1">
    <location>
        <begin position="6"/>
        <end position="25"/>
    </location>
</feature>
<dbReference type="InterPro" id="IPR008553">
    <property type="entry name" value="DUF835"/>
</dbReference>
<keyword evidence="1" id="KW-1133">Transmembrane helix</keyword>
<sequence length="275" mass="31581">MEVPVALIVAFSIELVLLVTLIISLKYRRSFIQHYPQLERAYDYMMIGWFFAILARSVFLSLDIRDVGNISIDERIYTIHALGNILFLIALMFLLAGWLNIINSVLRRYELIPVVEFGAGEMAKIKAPTGVYICNNRRKAYALFLRLLHGRAGLIISRTHPAQIKKELKVEKTPVLWITKVEGEGNIHPTRLPYLISLLVNFMKKDETNKIVLFDAFEYLALENGFEAMFKFITTLKDYALTNNATVLLVLEEEFLTKNEVALLKRELPLIDEVS</sequence>
<keyword evidence="4" id="KW-1185">Reference proteome</keyword>
<protein>
    <recommendedName>
        <fullName evidence="2">DUF835 domain-containing protein</fullName>
    </recommendedName>
</protein>
<dbReference type="Proteomes" id="UP000027981">
    <property type="component" value="Chromosome"/>
</dbReference>
<reference evidence="3 4" key="2">
    <citation type="journal article" date="2015" name="Genome Announc.">
        <title>Complete Genome Sequence of Hyperthermophilic Piezophilic Archaeon Palaeococcus pacificus DY20341T, Isolated from Deep-Sea Hydrothermal Sediments.</title>
        <authorList>
            <person name="Zeng X."/>
            <person name="Jebbar M."/>
            <person name="Shao Z."/>
        </authorList>
    </citation>
    <scope>NUCLEOTIDE SEQUENCE [LARGE SCALE GENOMIC DNA]</scope>
    <source>
        <strain evidence="3 4">DY20341</strain>
    </source>
</reference>
<organism evidence="3 4">
    <name type="scientific">Palaeococcus pacificus DY20341</name>
    <dbReference type="NCBI Taxonomy" id="1343739"/>
    <lineage>
        <taxon>Archaea</taxon>
        <taxon>Methanobacteriati</taxon>
        <taxon>Methanobacteriota</taxon>
        <taxon>Thermococci</taxon>
        <taxon>Thermococcales</taxon>
        <taxon>Thermococcaceae</taxon>
        <taxon>Palaeococcus</taxon>
    </lineage>
</organism>
<dbReference type="Pfam" id="PF05763">
    <property type="entry name" value="DUF835"/>
    <property type="match status" value="1"/>
</dbReference>
<gene>
    <name evidence="3" type="ORF">PAP_02540</name>
</gene>
<keyword evidence="1" id="KW-0472">Membrane</keyword>
<feature type="transmembrane region" description="Helical" evidence="1">
    <location>
        <begin position="76"/>
        <end position="99"/>
    </location>
</feature>
<feature type="transmembrane region" description="Helical" evidence="1">
    <location>
        <begin position="46"/>
        <end position="64"/>
    </location>
</feature>
<dbReference type="HOGENOM" id="CLU_067022_1_0_2"/>
<proteinExistence type="predicted"/>
<dbReference type="AlphaFoldDB" id="A0A075LS27"/>
<dbReference type="GeneID" id="25399981"/>
<accession>A0A075LS27</accession>
<dbReference type="OrthoDB" id="86314at2157"/>
<evidence type="ECO:0000313" key="3">
    <source>
        <dbReference type="EMBL" id="AIF68936.1"/>
    </source>
</evidence>
<dbReference type="PANTHER" id="PTHR33531">
    <property type="entry name" value="RUBRERYTHRIN SUBFAMILY"/>
    <property type="match status" value="1"/>
</dbReference>
<evidence type="ECO:0000313" key="4">
    <source>
        <dbReference type="Proteomes" id="UP000027981"/>
    </source>
</evidence>
<dbReference type="PANTHER" id="PTHR33531:SF7">
    <property type="entry name" value="HYPOTHETICAL MEMBRANE PROTEIN, CONSERVED"/>
    <property type="match status" value="1"/>
</dbReference>
<dbReference type="STRING" id="1343739.PAP_02540"/>
<name>A0A075LS27_9EURY</name>
<keyword evidence="1" id="KW-0812">Transmembrane</keyword>
<dbReference type="EMBL" id="CP006019">
    <property type="protein sequence ID" value="AIF68936.1"/>
    <property type="molecule type" value="Genomic_DNA"/>
</dbReference>
<reference evidence="4" key="1">
    <citation type="submission" date="2013-06" db="EMBL/GenBank/DDBJ databases">
        <title>Complete Genome Sequence of Hyperthermophilic Palaeococcus pacificus DY20341T, Isolated from a Deep-Sea Hydrothermal Sediments.</title>
        <authorList>
            <person name="Zeng X."/>
            <person name="Shao Z."/>
        </authorList>
    </citation>
    <scope>NUCLEOTIDE SEQUENCE [LARGE SCALE GENOMIC DNA]</scope>
    <source>
        <strain evidence="4">DY20341</strain>
    </source>
</reference>
<dbReference type="eggNOG" id="arCOG03797">
    <property type="taxonomic scope" value="Archaea"/>
</dbReference>
<feature type="domain" description="DUF835" evidence="2">
    <location>
        <begin position="136"/>
        <end position="268"/>
    </location>
</feature>
<evidence type="ECO:0000259" key="2">
    <source>
        <dbReference type="Pfam" id="PF05763"/>
    </source>
</evidence>
<dbReference type="KEGG" id="ppac:PAP_02540"/>